<dbReference type="AlphaFoldDB" id="A0A6J6USD5"/>
<proteinExistence type="predicted"/>
<sequence>MKIVVTGAAGFLGSRVVERLRAGGHEVVAVDRVASGLEHRAAEAVIRIDLAHAELREVFEGAASLVHLAGGFPVDAVSLDGAADDIDVAMRVLEHAAGVGVRHALVLSTAMVYGAWPNNPIPLTEDAPVRPNSEFAFAVQRAELERRAFAWRAGCPGVSLAVLRPTVIVADGLPSRVARLLRQVAAIRTDEDPPAQYLHVDDLVEAIVVATTTEVDAVLNIAPDGWIRPETLNALAWNRPRPRVSRWVLNAVAELRWRSGIASAPPGIVAYTVYPWVVANDRIRALGWQPSNSNEEAFVAAHEAGPLAMMNARRRQQISLGVAGGLVATIVGTIGWVLFRRRVRR</sequence>
<dbReference type="InterPro" id="IPR050177">
    <property type="entry name" value="Lipid_A_modif_metabolic_enz"/>
</dbReference>
<accession>A0A6J6USD5</accession>
<evidence type="ECO:0000256" key="1">
    <source>
        <dbReference type="SAM" id="Phobius"/>
    </source>
</evidence>
<keyword evidence="1" id="KW-1133">Transmembrane helix</keyword>
<dbReference type="EMBL" id="CAFABA010000052">
    <property type="protein sequence ID" value="CAB4830480.1"/>
    <property type="molecule type" value="Genomic_DNA"/>
</dbReference>
<protein>
    <submittedName>
        <fullName evidence="3">Unannotated protein</fullName>
    </submittedName>
</protein>
<keyword evidence="1" id="KW-0472">Membrane</keyword>
<keyword evidence="1" id="KW-0812">Transmembrane</keyword>
<reference evidence="3" key="1">
    <citation type="submission" date="2020-05" db="EMBL/GenBank/DDBJ databases">
        <authorList>
            <person name="Chiriac C."/>
            <person name="Salcher M."/>
            <person name="Ghai R."/>
            <person name="Kavagutti S V."/>
        </authorList>
    </citation>
    <scope>NUCLEOTIDE SEQUENCE</scope>
</reference>
<dbReference type="InterPro" id="IPR001509">
    <property type="entry name" value="Epimerase_deHydtase"/>
</dbReference>
<organism evidence="3">
    <name type="scientific">freshwater metagenome</name>
    <dbReference type="NCBI Taxonomy" id="449393"/>
    <lineage>
        <taxon>unclassified sequences</taxon>
        <taxon>metagenomes</taxon>
        <taxon>ecological metagenomes</taxon>
    </lineage>
</organism>
<evidence type="ECO:0000313" key="3">
    <source>
        <dbReference type="EMBL" id="CAB4761653.1"/>
    </source>
</evidence>
<dbReference type="Gene3D" id="3.40.50.720">
    <property type="entry name" value="NAD(P)-binding Rossmann-like Domain"/>
    <property type="match status" value="1"/>
</dbReference>
<name>A0A6J6USD5_9ZZZZ</name>
<dbReference type="PANTHER" id="PTHR43245:SF52">
    <property type="entry name" value="NAD-DEPENDENT EPIMERASE_DEHYDRATASE"/>
    <property type="match status" value="1"/>
</dbReference>
<gene>
    <name evidence="3" type="ORF">UFOPK2754_02448</name>
    <name evidence="4" type="ORF">UFOPK3139_01409</name>
</gene>
<feature type="transmembrane region" description="Helical" evidence="1">
    <location>
        <begin position="318"/>
        <end position="339"/>
    </location>
</feature>
<evidence type="ECO:0000313" key="4">
    <source>
        <dbReference type="EMBL" id="CAB4830480.1"/>
    </source>
</evidence>
<dbReference type="InterPro" id="IPR036291">
    <property type="entry name" value="NAD(P)-bd_dom_sf"/>
</dbReference>
<evidence type="ECO:0000259" key="2">
    <source>
        <dbReference type="Pfam" id="PF01370"/>
    </source>
</evidence>
<dbReference type="PANTHER" id="PTHR43245">
    <property type="entry name" value="BIFUNCTIONAL POLYMYXIN RESISTANCE PROTEIN ARNA"/>
    <property type="match status" value="1"/>
</dbReference>
<dbReference type="Pfam" id="PF01370">
    <property type="entry name" value="Epimerase"/>
    <property type="match status" value="1"/>
</dbReference>
<dbReference type="SUPFAM" id="SSF51735">
    <property type="entry name" value="NAD(P)-binding Rossmann-fold domains"/>
    <property type="match status" value="1"/>
</dbReference>
<dbReference type="EMBL" id="CAEZYR010000111">
    <property type="protein sequence ID" value="CAB4761653.1"/>
    <property type="molecule type" value="Genomic_DNA"/>
</dbReference>
<feature type="domain" description="NAD-dependent epimerase/dehydratase" evidence="2">
    <location>
        <begin position="3"/>
        <end position="221"/>
    </location>
</feature>